<reference evidence="1 2" key="1">
    <citation type="submission" date="2015-07" db="EMBL/GenBank/DDBJ databases">
        <authorList>
            <consortium name="Pathogen Informatics"/>
        </authorList>
    </citation>
    <scope>NUCLEOTIDE SEQUENCE [LARGE SCALE GENOMIC DNA]</scope>
    <source>
        <strain evidence="1 2">A316</strain>
    </source>
</reference>
<dbReference type="Proteomes" id="UP000041770">
    <property type="component" value="Unassembled WGS sequence"/>
</dbReference>
<sequence>MHQTSISHQSIRFLRFQPSVVFGATRSQKPSPDQLIHHIPMKYQHWYFQTPQKYQTTDHFPLMHLRQSKSSHQWSQRLKTQSATRDRVLYRVHFHEYQALH</sequence>
<evidence type="ECO:0000313" key="2">
    <source>
        <dbReference type="Proteomes" id="UP000041770"/>
    </source>
</evidence>
<organism evidence="1 2">
    <name type="scientific">Vibrio cholerae</name>
    <dbReference type="NCBI Taxonomy" id="666"/>
    <lineage>
        <taxon>Bacteria</taxon>
        <taxon>Pseudomonadati</taxon>
        <taxon>Pseudomonadota</taxon>
        <taxon>Gammaproteobacteria</taxon>
        <taxon>Vibrionales</taxon>
        <taxon>Vibrionaceae</taxon>
        <taxon>Vibrio</taxon>
    </lineage>
</organism>
<protein>
    <submittedName>
        <fullName evidence="1">Uncharacterized protein</fullName>
    </submittedName>
</protein>
<dbReference type="EMBL" id="CWQY01000021">
    <property type="protein sequence ID" value="CSC99193.1"/>
    <property type="molecule type" value="Genomic_DNA"/>
</dbReference>
<gene>
    <name evidence="1" type="ORF">ERS013200_02818</name>
</gene>
<proteinExistence type="predicted"/>
<accession>A0A656APZ4</accession>
<evidence type="ECO:0000313" key="1">
    <source>
        <dbReference type="EMBL" id="CSC99193.1"/>
    </source>
</evidence>
<dbReference type="AlphaFoldDB" id="A0A656APZ4"/>
<name>A0A656APZ4_VIBCL</name>